<evidence type="ECO:0000313" key="2">
    <source>
        <dbReference type="EMBL" id="CAB4125299.1"/>
    </source>
</evidence>
<feature type="coiled-coil region" evidence="1">
    <location>
        <begin position="11"/>
        <end position="38"/>
    </location>
</feature>
<proteinExistence type="predicted"/>
<evidence type="ECO:0000256" key="1">
    <source>
        <dbReference type="SAM" id="Coils"/>
    </source>
</evidence>
<sequence length="112" mass="12990">MDKEVYKDLSKEDLLRVIGNLNLRLRELEGERDILKRKKDAPQPINIINKQVTIGDVVKNNPRGEDILIILDNPDAYRLSVRDVKFLKSIGPRVGLSDKQIIWFEGIKKRLK</sequence>
<protein>
    <submittedName>
        <fullName evidence="2">Uncharacterized protein</fullName>
    </submittedName>
</protein>
<name>A0A6J5KZC3_9CAUD</name>
<dbReference type="EMBL" id="LR796188">
    <property type="protein sequence ID" value="CAB4125299.1"/>
    <property type="molecule type" value="Genomic_DNA"/>
</dbReference>
<gene>
    <name evidence="2" type="ORF">UFOVP54_104</name>
</gene>
<accession>A0A6J5KZC3</accession>
<keyword evidence="1" id="KW-0175">Coiled coil</keyword>
<organism evidence="2">
    <name type="scientific">uncultured Caudovirales phage</name>
    <dbReference type="NCBI Taxonomy" id="2100421"/>
    <lineage>
        <taxon>Viruses</taxon>
        <taxon>Duplodnaviria</taxon>
        <taxon>Heunggongvirae</taxon>
        <taxon>Uroviricota</taxon>
        <taxon>Caudoviricetes</taxon>
        <taxon>Peduoviridae</taxon>
        <taxon>Maltschvirus</taxon>
        <taxon>Maltschvirus maltsch</taxon>
    </lineage>
</organism>
<reference evidence="2" key="1">
    <citation type="submission" date="2020-04" db="EMBL/GenBank/DDBJ databases">
        <authorList>
            <person name="Chiriac C."/>
            <person name="Salcher M."/>
            <person name="Ghai R."/>
            <person name="Kavagutti S V."/>
        </authorList>
    </citation>
    <scope>NUCLEOTIDE SEQUENCE</scope>
</reference>